<dbReference type="Pfam" id="PF01026">
    <property type="entry name" value="TatD_DNase"/>
    <property type="match status" value="1"/>
</dbReference>
<sequence>MAASIPPRLIARRTDIGCNLADPVFRGSYHGKQAHEDDLDEILKRARNAGVTAQLLTGDCLEGSKEVLALAEQHDGLYTTIGCHPCRASEMDAYAGGPEAYIAALDQLIVENKGKKAVAIGECGLDYDRLFLAPKESQLRNFPPQLELASKHDLPLFLHSRNCHSDFVSLLKAHGKPLQGVVHSHSGTAEEALELISLGFYIGINGCSLKTQENVDGVKRLPLDRVMVESDAPWCQIRPSHASYPILDEFLKRPEYSHLRENFMPLEVKKEKWVRGKAVKGRNEPCATSQVACVLAALHGVSLDEVAAQTRQNTLALFGPAGMKEEEQSPAQ</sequence>
<evidence type="ECO:0000256" key="3">
    <source>
        <dbReference type="ARBA" id="ARBA00022723"/>
    </source>
</evidence>
<evidence type="ECO:0000256" key="1">
    <source>
        <dbReference type="ARBA" id="ARBA00009275"/>
    </source>
</evidence>
<reference evidence="6 7" key="1">
    <citation type="journal article" date="2018" name="Front. Microbiol.">
        <title>Prospects for Fungal Bioremediation of Acidic Radioactive Waste Sites: Characterization and Genome Sequence of Rhodotorula taiwanensis MD1149.</title>
        <authorList>
            <person name="Tkavc R."/>
            <person name="Matrosova V.Y."/>
            <person name="Grichenko O.E."/>
            <person name="Gostincar C."/>
            <person name="Volpe R.P."/>
            <person name="Klimenkova P."/>
            <person name="Gaidamakova E.K."/>
            <person name="Zhou C.E."/>
            <person name="Stewart B.J."/>
            <person name="Lyman M.G."/>
            <person name="Malfatti S.A."/>
            <person name="Rubinfeld B."/>
            <person name="Courtot M."/>
            <person name="Singh J."/>
            <person name="Dalgard C.L."/>
            <person name="Hamilton T."/>
            <person name="Frey K.G."/>
            <person name="Gunde-Cimerman N."/>
            <person name="Dugan L."/>
            <person name="Daly M.J."/>
        </authorList>
    </citation>
    <scope>NUCLEOTIDE SEQUENCE [LARGE SCALE GENOMIC DNA]</scope>
    <source>
        <strain evidence="6 7">MD1149</strain>
    </source>
</reference>
<dbReference type="PANTHER" id="PTHR10060">
    <property type="entry name" value="TATD FAMILY DEOXYRIBONUCLEASE"/>
    <property type="match status" value="1"/>
</dbReference>
<dbReference type="CDD" id="cd01310">
    <property type="entry name" value="TatD_DNAse"/>
    <property type="match status" value="1"/>
</dbReference>
<gene>
    <name evidence="6" type="ORF">BMF94_2102</name>
</gene>
<dbReference type="STRING" id="741276.A0A2S5BDI3"/>
<proteinExistence type="inferred from homology"/>
<keyword evidence="2" id="KW-0540">Nuclease</keyword>
<dbReference type="Proteomes" id="UP000237144">
    <property type="component" value="Unassembled WGS sequence"/>
</dbReference>
<dbReference type="PIRSF" id="PIRSF005902">
    <property type="entry name" value="DNase_TatD"/>
    <property type="match status" value="1"/>
</dbReference>
<feature type="binding site" evidence="5">
    <location>
        <position position="159"/>
    </location>
    <ligand>
        <name>a divalent metal cation</name>
        <dbReference type="ChEBI" id="CHEBI:60240"/>
        <label>2</label>
    </ligand>
</feature>
<name>A0A2S5BDI3_9BASI</name>
<dbReference type="AlphaFoldDB" id="A0A2S5BDI3"/>
<feature type="binding site" evidence="5">
    <location>
        <position position="183"/>
    </location>
    <ligand>
        <name>a divalent metal cation</name>
        <dbReference type="ChEBI" id="CHEBI:60240"/>
        <label>2</label>
    </ligand>
</feature>
<dbReference type="SUPFAM" id="SSF51556">
    <property type="entry name" value="Metallo-dependent hydrolases"/>
    <property type="match status" value="1"/>
</dbReference>
<dbReference type="GO" id="GO:0046872">
    <property type="term" value="F:metal ion binding"/>
    <property type="evidence" value="ECO:0007669"/>
    <property type="project" value="UniProtKB-KW"/>
</dbReference>
<protein>
    <submittedName>
        <fullName evidence="6">Uncharacterized protein</fullName>
    </submittedName>
</protein>
<comment type="similarity">
    <text evidence="1">Belongs to the metallo-dependent hydrolases superfamily. TatD-type hydrolase family.</text>
</comment>
<comment type="caution">
    <text evidence="6">The sequence shown here is derived from an EMBL/GenBank/DDBJ whole genome shotgun (WGS) entry which is preliminary data.</text>
</comment>
<keyword evidence="4" id="KW-0378">Hydrolase</keyword>
<dbReference type="EMBL" id="PJQD01000021">
    <property type="protein sequence ID" value="POY74829.1"/>
    <property type="molecule type" value="Genomic_DNA"/>
</dbReference>
<dbReference type="InterPro" id="IPR050891">
    <property type="entry name" value="TatD-type_Hydrolase"/>
</dbReference>
<keyword evidence="7" id="KW-1185">Reference proteome</keyword>
<evidence type="ECO:0000313" key="6">
    <source>
        <dbReference type="EMBL" id="POY74829.1"/>
    </source>
</evidence>
<dbReference type="OrthoDB" id="6079689at2759"/>
<dbReference type="Gene3D" id="3.20.20.140">
    <property type="entry name" value="Metal-dependent hydrolases"/>
    <property type="match status" value="1"/>
</dbReference>
<dbReference type="InterPro" id="IPR001130">
    <property type="entry name" value="TatD-like"/>
</dbReference>
<dbReference type="GO" id="GO:0005829">
    <property type="term" value="C:cytosol"/>
    <property type="evidence" value="ECO:0007669"/>
    <property type="project" value="TreeGrafter"/>
</dbReference>
<dbReference type="PANTHER" id="PTHR10060:SF15">
    <property type="entry name" value="DEOXYRIBONUCLEASE TATDN1"/>
    <property type="match status" value="1"/>
</dbReference>
<accession>A0A2S5BDI3</accession>
<evidence type="ECO:0000313" key="7">
    <source>
        <dbReference type="Proteomes" id="UP000237144"/>
    </source>
</evidence>
<evidence type="ECO:0000256" key="2">
    <source>
        <dbReference type="ARBA" id="ARBA00022722"/>
    </source>
</evidence>
<evidence type="ECO:0000256" key="5">
    <source>
        <dbReference type="PIRSR" id="PIRSR005902-1"/>
    </source>
</evidence>
<evidence type="ECO:0000256" key="4">
    <source>
        <dbReference type="ARBA" id="ARBA00022801"/>
    </source>
</evidence>
<organism evidence="6 7">
    <name type="scientific">Rhodotorula taiwanensis</name>
    <dbReference type="NCBI Taxonomy" id="741276"/>
    <lineage>
        <taxon>Eukaryota</taxon>
        <taxon>Fungi</taxon>
        <taxon>Dikarya</taxon>
        <taxon>Basidiomycota</taxon>
        <taxon>Pucciniomycotina</taxon>
        <taxon>Microbotryomycetes</taxon>
        <taxon>Sporidiobolales</taxon>
        <taxon>Sporidiobolaceae</taxon>
        <taxon>Rhodotorula</taxon>
    </lineage>
</organism>
<dbReference type="GO" id="GO:0008296">
    <property type="term" value="F:3'-5'-DNA exonuclease activity"/>
    <property type="evidence" value="ECO:0007669"/>
    <property type="project" value="TreeGrafter"/>
</dbReference>
<feature type="binding site" evidence="5">
    <location>
        <position position="122"/>
    </location>
    <ligand>
        <name>a divalent metal cation</name>
        <dbReference type="ChEBI" id="CHEBI:60240"/>
        <label>1</label>
    </ligand>
</feature>
<keyword evidence="3 5" id="KW-0479">Metal-binding</keyword>
<dbReference type="InterPro" id="IPR032466">
    <property type="entry name" value="Metal_Hydrolase"/>
</dbReference>
<feature type="binding site" evidence="5">
    <location>
        <position position="231"/>
    </location>
    <ligand>
        <name>a divalent metal cation</name>
        <dbReference type="ChEBI" id="CHEBI:60240"/>
        <label>1</label>
    </ligand>
</feature>